<evidence type="ECO:0000313" key="3">
    <source>
        <dbReference type="Proteomes" id="UP001241926"/>
    </source>
</evidence>
<dbReference type="Pfam" id="PF05368">
    <property type="entry name" value="NmrA"/>
    <property type="match status" value="1"/>
</dbReference>
<comment type="caution">
    <text evidence="2">The sequence shown here is derived from an EMBL/GenBank/DDBJ whole genome shotgun (WGS) entry which is preliminary data.</text>
</comment>
<evidence type="ECO:0000259" key="1">
    <source>
        <dbReference type="Pfam" id="PF05368"/>
    </source>
</evidence>
<evidence type="ECO:0000313" key="2">
    <source>
        <dbReference type="EMBL" id="MDL2081688.1"/>
    </source>
</evidence>
<dbReference type="EMBL" id="JASJUS010000054">
    <property type="protein sequence ID" value="MDL2081688.1"/>
    <property type="molecule type" value="Genomic_DNA"/>
</dbReference>
<keyword evidence="3" id="KW-1185">Reference proteome</keyword>
<gene>
    <name evidence="2" type="ORF">QNN03_35205</name>
</gene>
<dbReference type="CDD" id="cd05269">
    <property type="entry name" value="TMR_SDR_a"/>
    <property type="match status" value="1"/>
</dbReference>
<dbReference type="Gene3D" id="3.90.25.10">
    <property type="entry name" value="UDP-galactose 4-epimerase, domain 1"/>
    <property type="match status" value="1"/>
</dbReference>
<dbReference type="InterPro" id="IPR008030">
    <property type="entry name" value="NmrA-like"/>
</dbReference>
<protein>
    <submittedName>
        <fullName evidence="2">SDR family oxidoreductase</fullName>
        <ecNumber evidence="2">1.6.5.2</ecNumber>
    </submittedName>
</protein>
<dbReference type="EC" id="1.6.5.2" evidence="2"/>
<dbReference type="PANTHER" id="PTHR43162:SF1">
    <property type="entry name" value="PRESTALK A DIFFERENTIATION PROTEIN A"/>
    <property type="match status" value="1"/>
</dbReference>
<dbReference type="RefSeq" id="WP_093723609.1">
    <property type="nucleotide sequence ID" value="NZ_JASJUS010000054.1"/>
</dbReference>
<dbReference type="PANTHER" id="PTHR43162">
    <property type="match status" value="1"/>
</dbReference>
<dbReference type="Proteomes" id="UP001241926">
    <property type="component" value="Unassembled WGS sequence"/>
</dbReference>
<dbReference type="Gene3D" id="3.40.50.720">
    <property type="entry name" value="NAD(P)-binding Rossmann-like Domain"/>
    <property type="match status" value="1"/>
</dbReference>
<organism evidence="2 3">
    <name type="scientific">Streptomyces fuscus</name>
    <dbReference type="NCBI Taxonomy" id="3048495"/>
    <lineage>
        <taxon>Bacteria</taxon>
        <taxon>Bacillati</taxon>
        <taxon>Actinomycetota</taxon>
        <taxon>Actinomycetes</taxon>
        <taxon>Kitasatosporales</taxon>
        <taxon>Streptomycetaceae</taxon>
        <taxon>Streptomyces</taxon>
    </lineage>
</organism>
<reference evidence="2 3" key="1">
    <citation type="submission" date="2023-05" db="EMBL/GenBank/DDBJ databases">
        <title>Streptomyces fuscus sp. nov., a brown-black pigment producing actinomyces isolated from dry sand of Sea duck farm.</title>
        <authorList>
            <person name="Xie J."/>
            <person name="Shen N."/>
        </authorList>
    </citation>
    <scope>NUCLEOTIDE SEQUENCE [LARGE SCALE GENOMIC DNA]</scope>
    <source>
        <strain evidence="2 3">GXMU-J15</strain>
    </source>
</reference>
<feature type="domain" description="NmrA-like" evidence="1">
    <location>
        <begin position="3"/>
        <end position="224"/>
    </location>
</feature>
<proteinExistence type="predicted"/>
<dbReference type="GO" id="GO:0003955">
    <property type="term" value="F:NAD(P)H dehydrogenase (quinone) activity"/>
    <property type="evidence" value="ECO:0007669"/>
    <property type="project" value="UniProtKB-EC"/>
</dbReference>
<dbReference type="InterPro" id="IPR036291">
    <property type="entry name" value="NAD(P)-bd_dom_sf"/>
</dbReference>
<accession>A0ABT7JDU8</accession>
<dbReference type="SUPFAM" id="SSF51735">
    <property type="entry name" value="NAD(P)-binding Rossmann-fold domains"/>
    <property type="match status" value="1"/>
</dbReference>
<keyword evidence="2" id="KW-0560">Oxidoreductase</keyword>
<name>A0ABT7JDU8_9ACTN</name>
<sequence length="290" mass="30003">MRTVLVTGATGNVGRTVVTALRDRGASVRAFVRDAERARRVLGDEVGLAVGDFGDPAALRAALRGVDGVFLTSADGPDKVAHETAVIDAASTAWVSRLVKLSSPRVEIGSDLAFWDWHGRIERHLLTSGVPAVCLRSGYLMSNLLAAAEAVAASGQLIAPAGTARIAMTDPADVGAAAAALLTEDGHDDRTYTVTGPEALTYGDVAAVLSEATGREVRYVDVPDGAARAGLAASGAPQWLVEGVAVLFGKLREGACAEVTGTVRALTGREPRSLAGWAREHARPFTGALL</sequence>
<dbReference type="InterPro" id="IPR051604">
    <property type="entry name" value="Ergot_Alk_Oxidoreductase"/>
</dbReference>